<proteinExistence type="predicted"/>
<feature type="non-terminal residue" evidence="2">
    <location>
        <position position="1"/>
    </location>
</feature>
<dbReference type="Proteomes" id="UP001447188">
    <property type="component" value="Unassembled WGS sequence"/>
</dbReference>
<evidence type="ECO:0000256" key="1">
    <source>
        <dbReference type="SAM" id="MobiDB-lite"/>
    </source>
</evidence>
<sequence length="152" mass="17024">MSTNWRSSNPEAMIAHPLIAAEITWHRETSQLEPEIKRLQSKVGLMAKRYHSAAREINNMVTRLRAEPAPPVPTRGPPEEDQGEGEEEDEEGEEKEEDKEDKDTTMEDRTAPEEPPTTPTTRVATPPPPPTPSPPPPKTLVRCYGPPPFTKK</sequence>
<feature type="compositionally biased region" description="Pro residues" evidence="1">
    <location>
        <begin position="125"/>
        <end position="138"/>
    </location>
</feature>
<dbReference type="EMBL" id="JBBBZM010000430">
    <property type="protein sequence ID" value="KAL0630671.1"/>
    <property type="molecule type" value="Genomic_DNA"/>
</dbReference>
<comment type="caution">
    <text evidence="2">The sequence shown here is derived from an EMBL/GenBank/DDBJ whole genome shotgun (WGS) entry which is preliminary data.</text>
</comment>
<keyword evidence="3" id="KW-1185">Reference proteome</keyword>
<feature type="region of interest" description="Disordered" evidence="1">
    <location>
        <begin position="58"/>
        <end position="152"/>
    </location>
</feature>
<feature type="compositionally biased region" description="Acidic residues" evidence="1">
    <location>
        <begin position="79"/>
        <end position="100"/>
    </location>
</feature>
<gene>
    <name evidence="2" type="ORF">Q9L58_010480</name>
</gene>
<accession>A0ABR3G4Z7</accession>
<organism evidence="2 3">
    <name type="scientific">Discina gigas</name>
    <dbReference type="NCBI Taxonomy" id="1032678"/>
    <lineage>
        <taxon>Eukaryota</taxon>
        <taxon>Fungi</taxon>
        <taxon>Dikarya</taxon>
        <taxon>Ascomycota</taxon>
        <taxon>Pezizomycotina</taxon>
        <taxon>Pezizomycetes</taxon>
        <taxon>Pezizales</taxon>
        <taxon>Discinaceae</taxon>
        <taxon>Discina</taxon>
    </lineage>
</organism>
<feature type="compositionally biased region" description="Basic and acidic residues" evidence="1">
    <location>
        <begin position="101"/>
        <end position="112"/>
    </location>
</feature>
<protein>
    <submittedName>
        <fullName evidence="2">Uncharacterized protein</fullName>
    </submittedName>
</protein>
<name>A0ABR3G4Z7_9PEZI</name>
<reference evidence="2 3" key="1">
    <citation type="submission" date="2024-02" db="EMBL/GenBank/DDBJ databases">
        <title>Discinaceae phylogenomics.</title>
        <authorList>
            <person name="Dirks A.C."/>
            <person name="James T.Y."/>
        </authorList>
    </citation>
    <scope>NUCLEOTIDE SEQUENCE [LARGE SCALE GENOMIC DNA]</scope>
    <source>
        <strain evidence="2 3">ACD0624</strain>
    </source>
</reference>
<evidence type="ECO:0000313" key="2">
    <source>
        <dbReference type="EMBL" id="KAL0630671.1"/>
    </source>
</evidence>
<feature type="non-terminal residue" evidence="2">
    <location>
        <position position="152"/>
    </location>
</feature>
<evidence type="ECO:0000313" key="3">
    <source>
        <dbReference type="Proteomes" id="UP001447188"/>
    </source>
</evidence>